<dbReference type="Pfam" id="PF01171">
    <property type="entry name" value="ATP_bind_3"/>
    <property type="match status" value="1"/>
</dbReference>
<evidence type="ECO:0000256" key="3">
    <source>
        <dbReference type="ARBA" id="ARBA00022598"/>
    </source>
</evidence>
<keyword evidence="6 8" id="KW-0067">ATP-binding</keyword>
<accession>A0ABD5IXH6</accession>
<dbReference type="SUPFAM" id="SSF82829">
    <property type="entry name" value="MesJ substrate recognition domain-like"/>
    <property type="match status" value="1"/>
</dbReference>
<evidence type="ECO:0000313" key="11">
    <source>
        <dbReference type="Proteomes" id="UP001339962"/>
    </source>
</evidence>
<dbReference type="GO" id="GO:0032267">
    <property type="term" value="F:tRNA(Ile)-lysidine synthase activity"/>
    <property type="evidence" value="ECO:0007669"/>
    <property type="project" value="UniProtKB-EC"/>
</dbReference>
<dbReference type="Pfam" id="PF11734">
    <property type="entry name" value="TilS_C"/>
    <property type="match status" value="1"/>
</dbReference>
<dbReference type="InterPro" id="IPR014729">
    <property type="entry name" value="Rossmann-like_a/b/a_fold"/>
</dbReference>
<evidence type="ECO:0000256" key="8">
    <source>
        <dbReference type="HAMAP-Rule" id="MF_01161"/>
    </source>
</evidence>
<dbReference type="CDD" id="cd01992">
    <property type="entry name" value="TilS_N"/>
    <property type="match status" value="1"/>
</dbReference>
<keyword evidence="3 8" id="KW-0436">Ligase</keyword>
<comment type="caution">
    <text evidence="10">The sequence shown here is derived from an EMBL/GenBank/DDBJ whole genome shotgun (WGS) entry which is preliminary data.</text>
</comment>
<feature type="binding site" evidence="8">
    <location>
        <begin position="26"/>
        <end position="31"/>
    </location>
    <ligand>
        <name>ATP</name>
        <dbReference type="ChEBI" id="CHEBI:30616"/>
    </ligand>
</feature>
<evidence type="ECO:0000313" key="10">
    <source>
        <dbReference type="EMBL" id="MED5052616.1"/>
    </source>
</evidence>
<organism evidence="10 11">
    <name type="scientific">Anoxybacteroides rupiense</name>
    <dbReference type="NCBI Taxonomy" id="311460"/>
    <lineage>
        <taxon>Bacteria</taxon>
        <taxon>Bacillati</taxon>
        <taxon>Bacillota</taxon>
        <taxon>Bacilli</taxon>
        <taxon>Bacillales</taxon>
        <taxon>Anoxybacillaceae</taxon>
        <taxon>Anoxybacteroides</taxon>
    </lineage>
</organism>
<keyword evidence="4 8" id="KW-0819">tRNA processing</keyword>
<dbReference type="GO" id="GO:0006400">
    <property type="term" value="P:tRNA modification"/>
    <property type="evidence" value="ECO:0007669"/>
    <property type="project" value="UniProtKB-UniRule"/>
</dbReference>
<dbReference type="EMBL" id="JARTLI010000028">
    <property type="protein sequence ID" value="MED5052616.1"/>
    <property type="molecule type" value="Genomic_DNA"/>
</dbReference>
<dbReference type="InterPro" id="IPR012795">
    <property type="entry name" value="tRNA_Ile_lys_synt_N"/>
</dbReference>
<dbReference type="SUPFAM" id="SSF52402">
    <property type="entry name" value="Adenine nucleotide alpha hydrolases-like"/>
    <property type="match status" value="1"/>
</dbReference>
<dbReference type="InterPro" id="IPR012094">
    <property type="entry name" value="tRNA_Ile_lys_synt"/>
</dbReference>
<dbReference type="InterPro" id="IPR015262">
    <property type="entry name" value="tRNA_Ile_lys_synt_subst-bd"/>
</dbReference>
<dbReference type="NCBIfam" id="TIGR02432">
    <property type="entry name" value="lysidine_TilS_N"/>
    <property type="match status" value="1"/>
</dbReference>
<dbReference type="AlphaFoldDB" id="A0ABD5IXH6"/>
<comment type="function">
    <text evidence="8">Ligates lysine onto the cytidine present at position 34 of the AUA codon-specific tRNA(Ile) that contains the anticodon CAU, in an ATP-dependent manner. Cytidine is converted to lysidine, thus changing the amino acid specificity of the tRNA from methionine to isoleucine.</text>
</comment>
<keyword evidence="2 8" id="KW-0963">Cytoplasm</keyword>
<dbReference type="NCBIfam" id="TIGR02433">
    <property type="entry name" value="lysidine_TilS_C"/>
    <property type="match status" value="1"/>
</dbReference>
<dbReference type="Gene3D" id="3.30.465.60">
    <property type="match status" value="1"/>
</dbReference>
<evidence type="ECO:0000256" key="1">
    <source>
        <dbReference type="ARBA" id="ARBA00004496"/>
    </source>
</evidence>
<dbReference type="InterPro" id="IPR012796">
    <property type="entry name" value="Lysidine-tRNA-synth_C"/>
</dbReference>
<dbReference type="HAMAP" id="MF_01161">
    <property type="entry name" value="tRNA_Ile_lys_synt"/>
    <property type="match status" value="1"/>
</dbReference>
<dbReference type="GO" id="GO:0005524">
    <property type="term" value="F:ATP binding"/>
    <property type="evidence" value="ECO:0007669"/>
    <property type="project" value="UniProtKB-UniRule"/>
</dbReference>
<evidence type="ECO:0000256" key="7">
    <source>
        <dbReference type="ARBA" id="ARBA00048539"/>
    </source>
</evidence>
<comment type="subcellular location">
    <subcellularLocation>
        <location evidence="1 8">Cytoplasm</location>
    </subcellularLocation>
</comment>
<evidence type="ECO:0000256" key="2">
    <source>
        <dbReference type="ARBA" id="ARBA00022490"/>
    </source>
</evidence>
<comment type="domain">
    <text evidence="8">The N-terminal region contains the highly conserved SGGXDS motif, predicted to be a P-loop motif involved in ATP binding.</text>
</comment>
<dbReference type="GO" id="GO:0005737">
    <property type="term" value="C:cytoplasm"/>
    <property type="evidence" value="ECO:0007669"/>
    <property type="project" value="UniProtKB-SubCell"/>
</dbReference>
<dbReference type="InterPro" id="IPR011063">
    <property type="entry name" value="TilS/TtcA_N"/>
</dbReference>
<dbReference type="PANTHER" id="PTHR43033">
    <property type="entry name" value="TRNA(ILE)-LYSIDINE SYNTHASE-RELATED"/>
    <property type="match status" value="1"/>
</dbReference>
<name>A0ABD5IXH6_9BACL</name>
<evidence type="ECO:0000256" key="4">
    <source>
        <dbReference type="ARBA" id="ARBA00022694"/>
    </source>
</evidence>
<comment type="catalytic activity">
    <reaction evidence="7 8">
        <text>cytidine(34) in tRNA(Ile2) + L-lysine + ATP = lysidine(34) in tRNA(Ile2) + AMP + diphosphate + H(+)</text>
        <dbReference type="Rhea" id="RHEA:43744"/>
        <dbReference type="Rhea" id="RHEA-COMP:10625"/>
        <dbReference type="Rhea" id="RHEA-COMP:10670"/>
        <dbReference type="ChEBI" id="CHEBI:15378"/>
        <dbReference type="ChEBI" id="CHEBI:30616"/>
        <dbReference type="ChEBI" id="CHEBI:32551"/>
        <dbReference type="ChEBI" id="CHEBI:33019"/>
        <dbReference type="ChEBI" id="CHEBI:82748"/>
        <dbReference type="ChEBI" id="CHEBI:83665"/>
        <dbReference type="ChEBI" id="CHEBI:456215"/>
        <dbReference type="EC" id="6.3.4.19"/>
    </reaction>
</comment>
<gene>
    <name evidence="8 10" type="primary">tilS</name>
    <name evidence="10" type="ORF">P9850_12385</name>
</gene>
<dbReference type="Gene3D" id="3.40.50.620">
    <property type="entry name" value="HUPs"/>
    <property type="match status" value="1"/>
</dbReference>
<dbReference type="Pfam" id="PF09179">
    <property type="entry name" value="TilS"/>
    <property type="match status" value="1"/>
</dbReference>
<reference evidence="10 11" key="1">
    <citation type="submission" date="2023-03" db="EMBL/GenBank/DDBJ databases">
        <title>Bacillus Genome Sequencing.</title>
        <authorList>
            <person name="Dunlap C."/>
        </authorList>
    </citation>
    <scope>NUCLEOTIDE SEQUENCE [LARGE SCALE GENOMIC DNA]</scope>
    <source>
        <strain evidence="10 11">NRS-38</strain>
    </source>
</reference>
<sequence>MLSTVRSFIQTHQLLEPNSTVVVGVSGGPDSLALLHFFYTIRHEWKIKLVAAHVDHMFRGLQSEEDMNFVKHFCAQFGIVCEATQIDVPSFQRQTKIGVQEAARICRYRFFQEIMEKHSASYVALAHHGDDQIETILMRLVRGSSQKGYAGIPVKRPFHDGYIIRPFLCISRDDIEAYCYDHGLQPRYDESNTKDSYTRNRFRHVLLPFLKKENPRVHERFQYYSETMMEDEAFLEELTEQAMNKVMEKQSDEITLRIQPFQAMPKPLQRRGIQLILNCLYDGKPSSLSSLHIKNVLAILNNNHPSGRLDFPNGLKIIRSYDSCTFTFQEKKTGAYMVEFDAAIPTTLYLPNGCAIISEFWEHYPRERKGNAILVLDPETLELPLRVRTRRKGDRMTLKGMKGTKKIKDIFIEKKIPLHERDSWPVLEDGQGRILWLPKLKKSAFEATDVTKMRYLVLHYKEQ</sequence>
<dbReference type="SUPFAM" id="SSF56037">
    <property type="entry name" value="PheT/TilS domain"/>
    <property type="match status" value="1"/>
</dbReference>
<keyword evidence="5 8" id="KW-0547">Nucleotide-binding</keyword>
<evidence type="ECO:0000256" key="5">
    <source>
        <dbReference type="ARBA" id="ARBA00022741"/>
    </source>
</evidence>
<evidence type="ECO:0000256" key="6">
    <source>
        <dbReference type="ARBA" id="ARBA00022840"/>
    </source>
</evidence>
<dbReference type="Proteomes" id="UP001339962">
    <property type="component" value="Unassembled WGS sequence"/>
</dbReference>
<dbReference type="PANTHER" id="PTHR43033:SF1">
    <property type="entry name" value="TRNA(ILE)-LYSIDINE SYNTHASE-RELATED"/>
    <property type="match status" value="1"/>
</dbReference>
<protein>
    <recommendedName>
        <fullName evidence="8">tRNA(Ile)-lysidine synthase</fullName>
        <ecNumber evidence="8">6.3.4.19</ecNumber>
    </recommendedName>
    <alternativeName>
        <fullName evidence="8">tRNA(Ile)-2-lysyl-cytidine synthase</fullName>
    </alternativeName>
    <alternativeName>
        <fullName evidence="8">tRNA(Ile)-lysidine synthetase</fullName>
    </alternativeName>
</protein>
<proteinExistence type="inferred from homology"/>
<feature type="domain" description="Lysidine-tRNA(Ile) synthetase C-terminal" evidence="9">
    <location>
        <begin position="385"/>
        <end position="458"/>
    </location>
</feature>
<comment type="similarity">
    <text evidence="8">Belongs to the tRNA(Ile)-lysidine synthase family.</text>
</comment>
<dbReference type="RefSeq" id="WP_328218854.1">
    <property type="nucleotide sequence ID" value="NZ_JARTLI010000028.1"/>
</dbReference>
<dbReference type="EC" id="6.3.4.19" evidence="8"/>
<evidence type="ECO:0000259" key="9">
    <source>
        <dbReference type="SMART" id="SM00977"/>
    </source>
</evidence>
<dbReference type="SMART" id="SM00977">
    <property type="entry name" value="TilS_C"/>
    <property type="match status" value="1"/>
</dbReference>